<sequence length="185" mass="20106">MMLSLKNSALVAFSIATIVSANHCDGAAPGVSFSGQSWAFSLFKATDCKPIKGDKTSVQSFNAHKGIEQRDCFNVAKHLKPVKSGSYISDNYEMKGYSVQIIIAKANISLRPNRALWLALAKPIGRSSIGQTIILAAQIKSFVHSNLAILKHPDCNPAKLETICLLTVESYGLVRTYFPQGPNQH</sequence>
<dbReference type="Proteomes" id="UP000790377">
    <property type="component" value="Unassembled WGS sequence"/>
</dbReference>
<gene>
    <name evidence="1" type="ORF">BJ138DRAFT_1104064</name>
</gene>
<accession>A0ACB8A417</accession>
<protein>
    <submittedName>
        <fullName evidence="1">Uncharacterized protein</fullName>
    </submittedName>
</protein>
<organism evidence="1 2">
    <name type="scientific">Hygrophoropsis aurantiaca</name>
    <dbReference type="NCBI Taxonomy" id="72124"/>
    <lineage>
        <taxon>Eukaryota</taxon>
        <taxon>Fungi</taxon>
        <taxon>Dikarya</taxon>
        <taxon>Basidiomycota</taxon>
        <taxon>Agaricomycotina</taxon>
        <taxon>Agaricomycetes</taxon>
        <taxon>Agaricomycetidae</taxon>
        <taxon>Boletales</taxon>
        <taxon>Coniophorineae</taxon>
        <taxon>Hygrophoropsidaceae</taxon>
        <taxon>Hygrophoropsis</taxon>
    </lineage>
</organism>
<keyword evidence="2" id="KW-1185">Reference proteome</keyword>
<evidence type="ECO:0000313" key="1">
    <source>
        <dbReference type="EMBL" id="KAH7907747.1"/>
    </source>
</evidence>
<reference evidence="1" key="1">
    <citation type="journal article" date="2021" name="New Phytol.">
        <title>Evolutionary innovations through gain and loss of genes in the ectomycorrhizal Boletales.</title>
        <authorList>
            <person name="Wu G."/>
            <person name="Miyauchi S."/>
            <person name="Morin E."/>
            <person name="Kuo A."/>
            <person name="Drula E."/>
            <person name="Varga T."/>
            <person name="Kohler A."/>
            <person name="Feng B."/>
            <person name="Cao Y."/>
            <person name="Lipzen A."/>
            <person name="Daum C."/>
            <person name="Hundley H."/>
            <person name="Pangilinan J."/>
            <person name="Johnson J."/>
            <person name="Barry K."/>
            <person name="LaButti K."/>
            <person name="Ng V."/>
            <person name="Ahrendt S."/>
            <person name="Min B."/>
            <person name="Choi I.G."/>
            <person name="Park H."/>
            <person name="Plett J.M."/>
            <person name="Magnuson J."/>
            <person name="Spatafora J.W."/>
            <person name="Nagy L.G."/>
            <person name="Henrissat B."/>
            <person name="Grigoriev I.V."/>
            <person name="Yang Z.L."/>
            <person name="Xu J."/>
            <person name="Martin F.M."/>
        </authorList>
    </citation>
    <scope>NUCLEOTIDE SEQUENCE</scope>
    <source>
        <strain evidence="1">ATCC 28755</strain>
    </source>
</reference>
<comment type="caution">
    <text evidence="1">The sequence shown here is derived from an EMBL/GenBank/DDBJ whole genome shotgun (WGS) entry which is preliminary data.</text>
</comment>
<dbReference type="EMBL" id="MU267875">
    <property type="protein sequence ID" value="KAH7907747.1"/>
    <property type="molecule type" value="Genomic_DNA"/>
</dbReference>
<evidence type="ECO:0000313" key="2">
    <source>
        <dbReference type="Proteomes" id="UP000790377"/>
    </source>
</evidence>
<proteinExistence type="predicted"/>
<name>A0ACB8A417_9AGAM</name>